<feature type="region of interest" description="Disordered" evidence="1">
    <location>
        <begin position="1"/>
        <end position="22"/>
    </location>
</feature>
<gene>
    <name evidence="2" type="ORF">J2X98_003870</name>
</gene>
<organism evidence="2 3">
    <name type="scientific">Pseudarthrobacter enclensis</name>
    <dbReference type="NCBI Taxonomy" id="993070"/>
    <lineage>
        <taxon>Bacteria</taxon>
        <taxon>Bacillati</taxon>
        <taxon>Actinomycetota</taxon>
        <taxon>Actinomycetes</taxon>
        <taxon>Micrococcales</taxon>
        <taxon>Micrococcaceae</taxon>
        <taxon>Pseudarthrobacter</taxon>
    </lineage>
</organism>
<reference evidence="2 3" key="1">
    <citation type="submission" date="2023-07" db="EMBL/GenBank/DDBJ databases">
        <title>Sorghum-associated microbial communities from plants grown in Nebraska, USA.</title>
        <authorList>
            <person name="Schachtman D."/>
        </authorList>
    </citation>
    <scope>NUCLEOTIDE SEQUENCE [LARGE SCALE GENOMIC DNA]</scope>
    <source>
        <strain evidence="2 3">CC222</strain>
    </source>
</reference>
<accession>A0ABT9RYC5</accession>
<keyword evidence="3" id="KW-1185">Reference proteome</keyword>
<evidence type="ECO:0000313" key="2">
    <source>
        <dbReference type="EMBL" id="MDP9890256.1"/>
    </source>
</evidence>
<evidence type="ECO:0000313" key="3">
    <source>
        <dbReference type="Proteomes" id="UP001226577"/>
    </source>
</evidence>
<feature type="compositionally biased region" description="Low complexity" evidence="1">
    <location>
        <begin position="1"/>
        <end position="10"/>
    </location>
</feature>
<dbReference type="RefSeq" id="WP_307311420.1">
    <property type="nucleotide sequence ID" value="NZ_JAUSRE010000025.1"/>
</dbReference>
<name>A0ABT9RYC5_9MICC</name>
<proteinExistence type="predicted"/>
<protein>
    <submittedName>
        <fullName evidence="2">Uncharacterized protein</fullName>
    </submittedName>
</protein>
<evidence type="ECO:0000256" key="1">
    <source>
        <dbReference type="SAM" id="MobiDB-lite"/>
    </source>
</evidence>
<comment type="caution">
    <text evidence="2">The sequence shown here is derived from an EMBL/GenBank/DDBJ whole genome shotgun (WGS) entry which is preliminary data.</text>
</comment>
<sequence length="44" mass="4472">MMRWAGFAGRNDGGGGPGAVVDPSAGAASSGTVILHLAVWEQWM</sequence>
<dbReference type="Proteomes" id="UP001226577">
    <property type="component" value="Unassembled WGS sequence"/>
</dbReference>
<dbReference type="EMBL" id="JAUSRE010000025">
    <property type="protein sequence ID" value="MDP9890256.1"/>
    <property type="molecule type" value="Genomic_DNA"/>
</dbReference>